<dbReference type="AlphaFoldDB" id="A0A6S6TDY6"/>
<organism evidence="1">
    <name type="scientific">uncultured Campylobacterales bacterium</name>
    <dbReference type="NCBI Taxonomy" id="352960"/>
    <lineage>
        <taxon>Bacteria</taxon>
        <taxon>Pseudomonadati</taxon>
        <taxon>Campylobacterota</taxon>
        <taxon>Epsilonproteobacteria</taxon>
        <taxon>Campylobacterales</taxon>
        <taxon>environmental samples</taxon>
    </lineage>
</organism>
<evidence type="ECO:0000313" key="1">
    <source>
        <dbReference type="EMBL" id="CAA6813107.1"/>
    </source>
</evidence>
<gene>
    <name evidence="1" type="ORF">HELGO_WM22612</name>
</gene>
<reference evidence="1" key="1">
    <citation type="submission" date="2020-01" db="EMBL/GenBank/DDBJ databases">
        <authorList>
            <person name="Meier V. D."/>
            <person name="Meier V D."/>
        </authorList>
    </citation>
    <scope>NUCLEOTIDE SEQUENCE</scope>
    <source>
        <strain evidence="1">HLG_WM_MAG_12</strain>
    </source>
</reference>
<dbReference type="EMBL" id="CACVAW010000053">
    <property type="protein sequence ID" value="CAA6813107.1"/>
    <property type="molecule type" value="Genomic_DNA"/>
</dbReference>
<protein>
    <submittedName>
        <fullName evidence="1">Uncharacterized protein</fullName>
    </submittedName>
</protein>
<proteinExistence type="predicted"/>
<accession>A0A6S6TDY6</accession>
<sequence>MKKMSLFVVAIFVLLGISGCGSMYNYTVDPTPIKKDSAKYVLKKFDLNLQHGHGQNINNKTFKSEADLRKSFIEFVNLELKEQGLLGAKNSFKVAIDMDYTRNYNYGGNALNKPEFFYTVSVYSVQNKLLANFSIPKSTTTYGTFKDLAISTEIAIFKWDAEDEPKDIAMIAKTLVRELSKLGK</sequence>
<dbReference type="PROSITE" id="PS51257">
    <property type="entry name" value="PROKAR_LIPOPROTEIN"/>
    <property type="match status" value="1"/>
</dbReference>
<name>A0A6S6TDY6_9BACT</name>